<dbReference type="EC" id="3.2.1.28" evidence="3"/>
<keyword evidence="7" id="KW-0326">Glycosidase</keyword>
<dbReference type="GO" id="GO:0005993">
    <property type="term" value="P:trehalose catabolic process"/>
    <property type="evidence" value="ECO:0007669"/>
    <property type="project" value="TreeGrafter"/>
</dbReference>
<evidence type="ECO:0000256" key="7">
    <source>
        <dbReference type="ARBA" id="ARBA00023295"/>
    </source>
</evidence>
<dbReference type="EMBL" id="BLJY01000009">
    <property type="protein sequence ID" value="GFF18717.1"/>
    <property type="molecule type" value="Genomic_DNA"/>
</dbReference>
<reference evidence="10 11" key="1">
    <citation type="submission" date="2020-01" db="EMBL/GenBank/DDBJ databases">
        <title>Aspergillus terreus IFO 6365 whole genome shotgun sequence.</title>
        <authorList>
            <person name="Kanamasa S."/>
            <person name="Takahashi H."/>
        </authorList>
    </citation>
    <scope>NUCLEOTIDE SEQUENCE [LARGE SCALE GENOMIC DNA]</scope>
    <source>
        <strain evidence="10 11">IFO 6365</strain>
    </source>
</reference>
<evidence type="ECO:0000256" key="6">
    <source>
        <dbReference type="ARBA" id="ARBA00023180"/>
    </source>
</evidence>
<dbReference type="FunFam" id="1.50.10.10:FF:000032">
    <property type="entry name" value="Vacuolar acid trehalase"/>
    <property type="match status" value="1"/>
</dbReference>
<evidence type="ECO:0000313" key="10">
    <source>
        <dbReference type="EMBL" id="GFF18717.1"/>
    </source>
</evidence>
<protein>
    <recommendedName>
        <fullName evidence="3">alpha,alpha-trehalase</fullName>
        <ecNumber evidence="3">3.2.1.28</ecNumber>
    </recommendedName>
    <alternativeName>
        <fullName evidence="8">Alpha,alpha-trehalase</fullName>
    </alternativeName>
    <alternativeName>
        <fullName evidence="9">Alpha,alpha-trehalose glucohydrolase</fullName>
    </alternativeName>
</protein>
<dbReference type="OrthoDB" id="200349at2759"/>
<dbReference type="VEuPathDB" id="FungiDB:ATEG_07476"/>
<dbReference type="PANTHER" id="PTHR11051:SF8">
    <property type="entry name" value="PROTEIN-GLUCOSYLGALACTOSYLHYDROXYLYSINE GLUCOSIDASE"/>
    <property type="match status" value="1"/>
</dbReference>
<dbReference type="InterPro" id="IPR011013">
    <property type="entry name" value="Gal_mutarotase_sf_dom"/>
</dbReference>
<name>A0A5M3ZBL8_ASPTE</name>
<evidence type="ECO:0000256" key="2">
    <source>
        <dbReference type="ARBA" id="ARBA00006768"/>
    </source>
</evidence>
<dbReference type="SUPFAM" id="SSF74650">
    <property type="entry name" value="Galactose mutarotase-like"/>
    <property type="match status" value="1"/>
</dbReference>
<dbReference type="Proteomes" id="UP000452235">
    <property type="component" value="Unassembled WGS sequence"/>
</dbReference>
<keyword evidence="4" id="KW-0732">Signal</keyword>
<evidence type="ECO:0000256" key="1">
    <source>
        <dbReference type="ARBA" id="ARBA00001576"/>
    </source>
</evidence>
<dbReference type="InterPro" id="IPR037018">
    <property type="entry name" value="GH65_N"/>
</dbReference>
<evidence type="ECO:0000256" key="4">
    <source>
        <dbReference type="ARBA" id="ARBA00022729"/>
    </source>
</evidence>
<dbReference type="InterPro" id="IPR005195">
    <property type="entry name" value="Glyco_hydro_65_M"/>
</dbReference>
<gene>
    <name evidence="10" type="ORF">ATEIFO6365_0009008000</name>
</gene>
<keyword evidence="5" id="KW-0378">Hydrolase</keyword>
<organism evidence="10 11">
    <name type="scientific">Aspergillus terreus</name>
    <dbReference type="NCBI Taxonomy" id="33178"/>
    <lineage>
        <taxon>Eukaryota</taxon>
        <taxon>Fungi</taxon>
        <taxon>Dikarya</taxon>
        <taxon>Ascomycota</taxon>
        <taxon>Pezizomycotina</taxon>
        <taxon>Eurotiomycetes</taxon>
        <taxon>Eurotiomycetidae</taxon>
        <taxon>Eurotiales</taxon>
        <taxon>Aspergillaceae</taxon>
        <taxon>Aspergillus</taxon>
        <taxon>Aspergillus subgen. Circumdati</taxon>
    </lineage>
</organism>
<dbReference type="FunFam" id="2.70.98.40:FF:000004">
    <property type="entry name" value="Alpha,alpha-trehalose glucohydrolase TreA/Ath1"/>
    <property type="match status" value="1"/>
</dbReference>
<evidence type="ECO:0000256" key="9">
    <source>
        <dbReference type="ARBA" id="ARBA00031637"/>
    </source>
</evidence>
<evidence type="ECO:0000256" key="5">
    <source>
        <dbReference type="ARBA" id="ARBA00022801"/>
    </source>
</evidence>
<keyword evidence="6" id="KW-0325">Glycoprotein</keyword>
<evidence type="ECO:0000313" key="11">
    <source>
        <dbReference type="Proteomes" id="UP000452235"/>
    </source>
</evidence>
<dbReference type="GO" id="GO:0030246">
    <property type="term" value="F:carbohydrate binding"/>
    <property type="evidence" value="ECO:0007669"/>
    <property type="project" value="InterPro"/>
</dbReference>
<dbReference type="AlphaFoldDB" id="A0A5M3ZBL8"/>
<keyword evidence="11" id="KW-1185">Reference proteome</keyword>
<dbReference type="Gene3D" id="1.50.10.10">
    <property type="match status" value="1"/>
</dbReference>
<dbReference type="Pfam" id="PF03632">
    <property type="entry name" value="Glyco_hydro_65m"/>
    <property type="match status" value="1"/>
</dbReference>
<dbReference type="GO" id="GO:0009277">
    <property type="term" value="C:fungal-type cell wall"/>
    <property type="evidence" value="ECO:0007669"/>
    <property type="project" value="TreeGrafter"/>
</dbReference>
<evidence type="ECO:0000256" key="8">
    <source>
        <dbReference type="ARBA" id="ARBA00030473"/>
    </source>
</evidence>
<dbReference type="Pfam" id="PF03636">
    <property type="entry name" value="Glyco_hydro_65N"/>
    <property type="match status" value="1"/>
</dbReference>
<comment type="similarity">
    <text evidence="2">Belongs to the glycosyl hydrolase 65 family.</text>
</comment>
<dbReference type="InterPro" id="IPR008928">
    <property type="entry name" value="6-hairpin_glycosidase_sf"/>
</dbReference>
<sequence length="1076" mass="116173">MKPITSTVLAALLLPAAALDSRVTRILQRHAATTTNASNKNNPPAGVNSSSVYQTRFDGVTWDDDHWLLSTTTLQQGQFQSRGSVANGYLGINVASVGPFFEVDQEDVGDVINGWPLYSQRQTFATISGFYDSQATTDSTNFEWLYQYGHDSVISGVPHWSGLILDLGDDVYLDATVDNSTISDFRSTYDFKAGLLSWSYTWTPADKGSYAITYRLFANKLNITQAVVDMEIVPGADASANATIVNVLDGYSAVRSDFVASGEDDGAIYSAVRPQGIANVTAYIYANLTATANVDLSSRTLVTDQPYISANDSSIAQAVPVRFTPNEPVRITKFVGGASTDAFADPKQTAKQAASAAQSAGFKRSLQAHAAEWAYIMNDQSVDRFTDPSTGRLPDDDHIINSAVIAVANTYYLLQNTVGQNALAAVSADAPLNAQSIAVGGLTSDSYAGLIFWDADVWMQPGLVASHPEAAQAVTNYRVAKHDQAVANIDTVFASSKNQTRFDPGAAIYPWTSGRFGNCTASGPCWDYQYHLNGDIGLSMIYQWVASGDTPAFRETMFPVYDSIATLYSNLVERNGSSWTLTNMTDPDEYANHIDAGGFTMPLVAETLRYANSFREQFGLEANETWAEIADNVLVLRENGVTLEYTTMNGTAVVKQADIVLVTYPLVYDNYTTQDALNDLDYYANKQSPDGPAMTWAIFSIVASDLSPSGCSAYTYHQTAYDPYMRAPFFQLSEQMVDNATTNGGTHPAYPFLTGHGGANQVVLFGYLGLRLLPDDILHIDPNPPPQLPHIQYRTFYWRGWPIAARSNATHTTLARADLDPLDTADMRFANASIAVHVGFETNGTSEASYELPATGVLTVPNGRIGWIPTTNGNMAQCLPVASRDAYAPGQFPIAVVDGATSTRWQPASSKISAVTVDLGRGAAVAGANVTAFHFDWAAMPPVNATVVFHDVPLRDPAAVAAGAQEGGDYRVVATLTDIAQSKPYRADSEEFTAVAVPVGNTTDVRLDAPVQAGRYATLLISGNQGLVEGEDDVGATVAEWAIISPAMQTHAQQRRSGRARSDMLDRTMLRERIGK</sequence>
<dbReference type="SUPFAM" id="SSF48208">
    <property type="entry name" value="Six-hairpin glycosidases"/>
    <property type="match status" value="1"/>
</dbReference>
<dbReference type="InterPro" id="IPR005196">
    <property type="entry name" value="Glyco_hydro_65_N"/>
</dbReference>
<comment type="caution">
    <text evidence="10">The sequence shown here is derived from an EMBL/GenBank/DDBJ whole genome shotgun (WGS) entry which is preliminary data.</text>
</comment>
<proteinExistence type="inferred from homology"/>
<dbReference type="PANTHER" id="PTHR11051">
    <property type="entry name" value="GLYCOSYL HYDROLASE-RELATED"/>
    <property type="match status" value="1"/>
</dbReference>
<accession>A0A5M3ZBL8</accession>
<evidence type="ECO:0000256" key="3">
    <source>
        <dbReference type="ARBA" id="ARBA00012757"/>
    </source>
</evidence>
<comment type="catalytic activity">
    <reaction evidence="1">
        <text>alpha,alpha-trehalose + H2O = alpha-D-glucose + beta-D-glucose</text>
        <dbReference type="Rhea" id="RHEA:32675"/>
        <dbReference type="ChEBI" id="CHEBI:15377"/>
        <dbReference type="ChEBI" id="CHEBI:15903"/>
        <dbReference type="ChEBI" id="CHEBI:16551"/>
        <dbReference type="ChEBI" id="CHEBI:17925"/>
        <dbReference type="EC" id="3.2.1.28"/>
    </reaction>
</comment>
<dbReference type="InterPro" id="IPR012341">
    <property type="entry name" value="6hp_glycosidase-like_sf"/>
</dbReference>
<dbReference type="Gene3D" id="2.70.98.40">
    <property type="entry name" value="Glycoside hydrolase, family 65, N-terminal domain"/>
    <property type="match status" value="1"/>
</dbReference>
<dbReference type="GO" id="GO:0004555">
    <property type="term" value="F:alpha,alpha-trehalase activity"/>
    <property type="evidence" value="ECO:0007669"/>
    <property type="project" value="UniProtKB-EC"/>
</dbReference>